<reference evidence="2 3" key="1">
    <citation type="submission" date="2020-05" db="EMBL/GenBank/DDBJ databases">
        <title>Electrophorus electricus (electric eel) genome, fEleEle1, primary haplotype.</title>
        <authorList>
            <person name="Myers G."/>
            <person name="Meyer A."/>
            <person name="Fedrigo O."/>
            <person name="Formenti G."/>
            <person name="Rhie A."/>
            <person name="Tracey A."/>
            <person name="Sims Y."/>
            <person name="Jarvis E.D."/>
        </authorList>
    </citation>
    <scope>NUCLEOTIDE SEQUENCE [LARGE SCALE GENOMIC DNA]</scope>
</reference>
<dbReference type="GO" id="GO:1905515">
    <property type="term" value="P:non-motile cilium assembly"/>
    <property type="evidence" value="ECO:0007669"/>
    <property type="project" value="TreeGrafter"/>
</dbReference>
<evidence type="ECO:0000313" key="3">
    <source>
        <dbReference type="Proteomes" id="UP000314983"/>
    </source>
</evidence>
<name>A0AAY5EV22_ELEEL</name>
<dbReference type="GO" id="GO:0046548">
    <property type="term" value="P:retinal rod cell development"/>
    <property type="evidence" value="ECO:0007669"/>
    <property type="project" value="TreeGrafter"/>
</dbReference>
<dbReference type="InterPro" id="IPR031139">
    <property type="entry name" value="RPGRIP1_fam"/>
</dbReference>
<proteinExistence type="predicted"/>
<dbReference type="GO" id="GO:0032391">
    <property type="term" value="C:photoreceptor connecting cilium"/>
    <property type="evidence" value="ECO:0007669"/>
    <property type="project" value="TreeGrafter"/>
</dbReference>
<dbReference type="GeneTree" id="ENSGT01060000253413"/>
<feature type="region of interest" description="Disordered" evidence="1">
    <location>
        <begin position="1"/>
        <end position="23"/>
    </location>
</feature>
<reference evidence="2" key="2">
    <citation type="submission" date="2025-08" db="UniProtKB">
        <authorList>
            <consortium name="Ensembl"/>
        </authorList>
    </citation>
    <scope>IDENTIFICATION</scope>
</reference>
<organism evidence="2 3">
    <name type="scientific">Electrophorus electricus</name>
    <name type="common">Electric eel</name>
    <name type="synonym">Gymnotus electricus</name>
    <dbReference type="NCBI Taxonomy" id="8005"/>
    <lineage>
        <taxon>Eukaryota</taxon>
        <taxon>Metazoa</taxon>
        <taxon>Chordata</taxon>
        <taxon>Craniata</taxon>
        <taxon>Vertebrata</taxon>
        <taxon>Euteleostomi</taxon>
        <taxon>Actinopterygii</taxon>
        <taxon>Neopterygii</taxon>
        <taxon>Teleostei</taxon>
        <taxon>Ostariophysi</taxon>
        <taxon>Gymnotiformes</taxon>
        <taxon>Gymnotoidei</taxon>
        <taxon>Gymnotidae</taxon>
        <taxon>Electrophorus</taxon>
    </lineage>
</organism>
<protein>
    <submittedName>
        <fullName evidence="2">Uncharacterized protein</fullName>
    </submittedName>
</protein>
<sequence length="68" mass="7988">MSLNVDETAGDLPVRDVGPRGGSMLVTQDRQLVFRIPREQLEEQCLRLQEENMLLKQHTRTQEQKLRR</sequence>
<keyword evidence="3" id="KW-1185">Reference proteome</keyword>
<dbReference type="Ensembl" id="ENSEEET00000060186.1">
    <property type="protein sequence ID" value="ENSEEEP00000060588.1"/>
    <property type="gene ID" value="ENSEEEG00000025868.1"/>
</dbReference>
<evidence type="ECO:0000313" key="2">
    <source>
        <dbReference type="Ensembl" id="ENSEEEP00000060588.1"/>
    </source>
</evidence>
<dbReference type="PANTHER" id="PTHR14240:SF1">
    <property type="entry name" value="PROTEIN FANTOM-RELATED"/>
    <property type="match status" value="1"/>
</dbReference>
<evidence type="ECO:0000256" key="1">
    <source>
        <dbReference type="SAM" id="MobiDB-lite"/>
    </source>
</evidence>
<reference evidence="2" key="3">
    <citation type="submission" date="2025-09" db="UniProtKB">
        <authorList>
            <consortium name="Ensembl"/>
        </authorList>
    </citation>
    <scope>IDENTIFICATION</scope>
</reference>
<dbReference type="PANTHER" id="PTHR14240">
    <property type="entry name" value="RETINITIS PIGMENTOSA GTPASE REGULATOR-INTERACTING PROTEIN"/>
    <property type="match status" value="1"/>
</dbReference>
<dbReference type="Proteomes" id="UP000314983">
    <property type="component" value="Chromosome 5"/>
</dbReference>
<accession>A0AAY5EV22</accession>
<dbReference type="AlphaFoldDB" id="A0AAY5EV22"/>